<accession>R4YZC7</accession>
<evidence type="ECO:0000256" key="1">
    <source>
        <dbReference type="ARBA" id="ARBA00008911"/>
    </source>
</evidence>
<gene>
    <name evidence="5" type="ORF">BN381_290138</name>
</gene>
<dbReference type="InterPro" id="IPR002480">
    <property type="entry name" value="DAHP_synth_2"/>
</dbReference>
<keyword evidence="6" id="KW-1185">Reference proteome</keyword>
<comment type="similarity">
    <text evidence="1 4">Belongs to the class-II DAHP synthase family.</text>
</comment>
<keyword evidence="2 4" id="KW-0808">Transferase</keyword>
<dbReference type="Gene3D" id="3.20.20.70">
    <property type="entry name" value="Aldolase class I"/>
    <property type="match status" value="1"/>
</dbReference>
<dbReference type="eggNOG" id="COG3200">
    <property type="taxonomic scope" value="Bacteria"/>
</dbReference>
<dbReference type="HOGENOM" id="CLU_849125_0_0_11"/>
<evidence type="ECO:0000256" key="4">
    <source>
        <dbReference type="RuleBase" id="RU363071"/>
    </source>
</evidence>
<feature type="binding site" evidence="3">
    <location>
        <position position="307"/>
    </location>
    <ligand>
        <name>Mn(2+)</name>
        <dbReference type="ChEBI" id="CHEBI:29035"/>
    </ligand>
</feature>
<evidence type="ECO:0000313" key="5">
    <source>
        <dbReference type="EMBL" id="CCM63770.1"/>
    </source>
</evidence>
<dbReference type="InterPro" id="IPR013785">
    <property type="entry name" value="Aldolase_TIM"/>
</dbReference>
<organism evidence="5 6">
    <name type="scientific">Candidatus Neomicrothrix parvicella RN1</name>
    <dbReference type="NCBI Taxonomy" id="1229780"/>
    <lineage>
        <taxon>Bacteria</taxon>
        <taxon>Bacillati</taxon>
        <taxon>Actinomycetota</taxon>
        <taxon>Acidimicrobiia</taxon>
        <taxon>Acidimicrobiales</taxon>
        <taxon>Microthrixaceae</taxon>
        <taxon>Candidatus Neomicrothrix</taxon>
    </lineage>
</organism>
<dbReference type="PANTHER" id="PTHR21337">
    <property type="entry name" value="PHOSPHO-2-DEHYDRO-3-DEOXYHEPTONATE ALDOLASE 1, 2"/>
    <property type="match status" value="1"/>
</dbReference>
<dbReference type="GO" id="GO:0003849">
    <property type="term" value="F:3-deoxy-7-phosphoheptulonate synthase activity"/>
    <property type="evidence" value="ECO:0007669"/>
    <property type="project" value="UniProtKB-EC"/>
</dbReference>
<keyword evidence="3" id="KW-0170">Cobalt</keyword>
<protein>
    <recommendedName>
        <fullName evidence="4">Phospho-2-dehydro-3-deoxyheptonate aldolase</fullName>
        <ecNumber evidence="4">2.5.1.54</ecNumber>
    </recommendedName>
</protein>
<dbReference type="Proteomes" id="UP000018291">
    <property type="component" value="Unassembled WGS sequence"/>
</dbReference>
<keyword evidence="4" id="KW-0057">Aromatic amino acid biosynthesis</keyword>
<sequence length="327" mass="34481">MLVITNELERFRSDTDALARRDSRFLRAAVRGPVVQPEHLEAALGLILALTGMSMSEEGRRTLKVVELGVDSGATGGSPSIGIDDGSARANLLRALVASGFSAFDRSDRWLDHVTDDAVADRWAQVRDNLRRDLAFIEACGVDPDVYTQIQRASLYFSSRLTSDTTSDGARALLDAHLLVASAVDLQVDSAQVRLLARMDNPVLIQVALGVESTGLLGVLETIDRLRNPGRVIVSLQPAGSDAASLSELVNGVAAVRPGTTWVGNPAVELGTPGGGAVDGAAVRVRTEALSELVDAAGSHLAGFDIEVHADRIGEAAVVLAALGYDR</sequence>
<reference evidence="5 6" key="1">
    <citation type="journal article" date="2013" name="ISME J.">
        <title>Metabolic model for the filamentous 'Candidatus Microthrix parvicella' based on genomic and metagenomic analyses.</title>
        <authorList>
            <person name="Jon McIlroy S."/>
            <person name="Kristiansen R."/>
            <person name="Albertsen M."/>
            <person name="Michael Karst S."/>
            <person name="Rossetti S."/>
            <person name="Lund Nielsen J."/>
            <person name="Tandoi V."/>
            <person name="James Seviour R."/>
            <person name="Nielsen P.H."/>
        </authorList>
    </citation>
    <scope>NUCLEOTIDE SEQUENCE [LARGE SCALE GENOMIC DNA]</scope>
    <source>
        <strain evidence="5 6">RN1</strain>
    </source>
</reference>
<dbReference type="RefSeq" id="WP_012226853.1">
    <property type="nucleotide sequence ID" value="NZ_HG422565.1"/>
</dbReference>
<dbReference type="UniPathway" id="UPA00053">
    <property type="reaction ID" value="UER00084"/>
</dbReference>
<evidence type="ECO:0000256" key="2">
    <source>
        <dbReference type="ARBA" id="ARBA00022679"/>
    </source>
</evidence>
<dbReference type="Pfam" id="PF01474">
    <property type="entry name" value="DAHP_synth_2"/>
    <property type="match status" value="1"/>
</dbReference>
<keyword evidence="3" id="KW-0104">Cadmium</keyword>
<comment type="catalytic activity">
    <reaction evidence="4">
        <text>D-erythrose 4-phosphate + phosphoenolpyruvate + H2O = 7-phospho-2-dehydro-3-deoxy-D-arabino-heptonate + phosphate</text>
        <dbReference type="Rhea" id="RHEA:14717"/>
        <dbReference type="ChEBI" id="CHEBI:15377"/>
        <dbReference type="ChEBI" id="CHEBI:16897"/>
        <dbReference type="ChEBI" id="CHEBI:43474"/>
        <dbReference type="ChEBI" id="CHEBI:58394"/>
        <dbReference type="ChEBI" id="CHEBI:58702"/>
        <dbReference type="EC" id="2.5.1.54"/>
    </reaction>
</comment>
<comment type="cofactor">
    <cofactor evidence="3">
        <name>Mn(2+)</name>
        <dbReference type="ChEBI" id="CHEBI:29035"/>
    </cofactor>
    <cofactor evidence="3">
        <name>Co(2+)</name>
        <dbReference type="ChEBI" id="CHEBI:48828"/>
    </cofactor>
    <cofactor evidence="3">
        <name>Cd(2+)</name>
        <dbReference type="ChEBI" id="CHEBI:48775"/>
    </cofactor>
    <text evidence="3">Binds 1 divalent cation per subunit. The enzyme is active with manganese, cobalt or cadmium ions.</text>
</comment>
<dbReference type="SUPFAM" id="SSF51569">
    <property type="entry name" value="Aldolase"/>
    <property type="match status" value="1"/>
</dbReference>
<dbReference type="GO" id="GO:0009073">
    <property type="term" value="P:aromatic amino acid family biosynthetic process"/>
    <property type="evidence" value="ECO:0007669"/>
    <property type="project" value="UniProtKB-KW"/>
</dbReference>
<dbReference type="EC" id="2.5.1.54" evidence="4"/>
<evidence type="ECO:0000256" key="3">
    <source>
        <dbReference type="PIRSR" id="PIRSR602480-1"/>
    </source>
</evidence>
<proteinExistence type="inferred from homology"/>
<keyword evidence="4" id="KW-0028">Amino-acid biosynthesis</keyword>
<keyword evidence="3" id="KW-0464">Manganese</keyword>
<dbReference type="EMBL" id="CANL01000022">
    <property type="protein sequence ID" value="CCM63770.1"/>
    <property type="molecule type" value="Genomic_DNA"/>
</dbReference>
<name>R4YZC7_9ACTN</name>
<comment type="pathway">
    <text evidence="4">Metabolic intermediate biosynthesis; chorismate biosynthesis; chorismate from D-erythrose 4-phosphate and phosphoenolpyruvate: step 1/7.</text>
</comment>
<evidence type="ECO:0000313" key="6">
    <source>
        <dbReference type="Proteomes" id="UP000018291"/>
    </source>
</evidence>
<dbReference type="AlphaFoldDB" id="R4YZC7"/>
<dbReference type="GO" id="GO:0009423">
    <property type="term" value="P:chorismate biosynthetic process"/>
    <property type="evidence" value="ECO:0007669"/>
    <property type="project" value="UniProtKB-UniPathway"/>
</dbReference>
<dbReference type="PANTHER" id="PTHR21337:SF0">
    <property type="entry name" value="PHOSPHO-2-DEHYDRO-3-DEOXYHEPTONATE ALDOLASE"/>
    <property type="match status" value="1"/>
</dbReference>
<dbReference type="GO" id="GO:0008652">
    <property type="term" value="P:amino acid biosynthetic process"/>
    <property type="evidence" value="ECO:0007669"/>
    <property type="project" value="UniProtKB-KW"/>
</dbReference>
<dbReference type="STRING" id="1229780.BN381_290138"/>
<comment type="caution">
    <text evidence="5">The sequence shown here is derived from an EMBL/GenBank/DDBJ whole genome shotgun (WGS) entry which is preliminary data.</text>
</comment>